<feature type="compositionally biased region" description="Basic and acidic residues" evidence="1">
    <location>
        <begin position="167"/>
        <end position="177"/>
    </location>
</feature>
<sequence>MPASSKPVDKAPRQSRKSSLSTGAPDFARHTQASRSRDVSPSKLETTKPMASPEITTEEEETTSTLPEKPPLFTHPMADDDTFKQILARMAESAAVAAIEQFIHRNPVAEIVQKTLAPIQETLTKIEGEVKQNNHDHLELLSALAHSDSQSRVKDLASKKLGSPTPEKPRSRLDDGGHLPPFNFDNSKFMSTVPQNISDDARFTMFGAYREPEKNTCSTDTTPSKTARTSYGNPAFALPTRPSQPRKPRFDFDNTSTLSPLLENHHENPLEKLSSVHISKEGKDYYDTVESLNRFTRKSTLKPSDIGSFDGSPENLYPFLKEIEDTVQTSGVDARDIVLMIPRCLSGVAASWYAGLEREDKKFMLASVDNFMAALKEEYPAQTRAQKKDAVAYAYDPDVHADIREYYYKKIEMMRSAEPGISEEDLIMEIYLGLEDKAPGIAASVTVTTFTELSEFKTELFFKAESYRHMIAFRRAGKKKEKGRSDSKRSTKAKRSSSTSKGYQKGKEEKKPFERKKRVVRPSELPQGRPCRHCGSDHFDDECSSKGTEEKDKKERKKDDKKGDGKRKVYWFSEGRGKKSDTSSDEESESSEQSVSDSESSSSEDEKYMFFPRSYQSSYFSQSPFVGSRTVSTKDVNISILPRRDTVGSGLDYMTAHPLPVEIFLSRENQELDEMPSSVRSCVDSGGQCLISRPLLEKRFPGIDTTQHTAETQPTFSGIGGGKDKPDHYVVMEVYFPNQAALLGEGSGRRITRITMEFQIVENLDCNVLIGREALKGHGIRIIEDEELIAFPDGNTAPIINATPAIQRPPPKKLYSLKGRYVLPGQEISLEIRNPGLHEASCLIASPVLIDRRDRYMGGMIPRCTIRGNQAFVRFRNLSKHPIRIQKGEPIATVELLDPEAVCAKVSDGEERD</sequence>
<feature type="compositionally biased region" description="Polar residues" evidence="1">
    <location>
        <begin position="215"/>
        <end position="232"/>
    </location>
</feature>
<dbReference type="STRING" id="1160509.A0A3N4HIB8"/>
<feature type="region of interest" description="Disordered" evidence="1">
    <location>
        <begin position="1"/>
        <end position="78"/>
    </location>
</feature>
<dbReference type="OrthoDB" id="3359351at2759"/>
<reference evidence="2 3" key="1">
    <citation type="journal article" date="2018" name="Nat. Ecol. Evol.">
        <title>Pezizomycetes genomes reveal the molecular basis of ectomycorrhizal truffle lifestyle.</title>
        <authorList>
            <person name="Murat C."/>
            <person name="Payen T."/>
            <person name="Noel B."/>
            <person name="Kuo A."/>
            <person name="Morin E."/>
            <person name="Chen J."/>
            <person name="Kohler A."/>
            <person name="Krizsan K."/>
            <person name="Balestrini R."/>
            <person name="Da Silva C."/>
            <person name="Montanini B."/>
            <person name="Hainaut M."/>
            <person name="Levati E."/>
            <person name="Barry K.W."/>
            <person name="Belfiori B."/>
            <person name="Cichocki N."/>
            <person name="Clum A."/>
            <person name="Dockter R.B."/>
            <person name="Fauchery L."/>
            <person name="Guy J."/>
            <person name="Iotti M."/>
            <person name="Le Tacon F."/>
            <person name="Lindquist E.A."/>
            <person name="Lipzen A."/>
            <person name="Malagnac F."/>
            <person name="Mello A."/>
            <person name="Molinier V."/>
            <person name="Miyauchi S."/>
            <person name="Poulain J."/>
            <person name="Riccioni C."/>
            <person name="Rubini A."/>
            <person name="Sitrit Y."/>
            <person name="Splivallo R."/>
            <person name="Traeger S."/>
            <person name="Wang M."/>
            <person name="Zifcakova L."/>
            <person name="Wipf D."/>
            <person name="Zambonelli A."/>
            <person name="Paolocci F."/>
            <person name="Nowrousian M."/>
            <person name="Ottonello S."/>
            <person name="Baldrian P."/>
            <person name="Spatafora J.W."/>
            <person name="Henrissat B."/>
            <person name="Nagy L.G."/>
            <person name="Aury J.M."/>
            <person name="Wincker P."/>
            <person name="Grigoriev I.V."/>
            <person name="Bonfante P."/>
            <person name="Martin F.M."/>
        </authorList>
    </citation>
    <scope>NUCLEOTIDE SEQUENCE [LARGE SCALE GENOMIC DNA]</scope>
    <source>
        <strain evidence="2 3">RN42</strain>
    </source>
</reference>
<proteinExistence type="predicted"/>
<feature type="compositionally biased region" description="Low complexity" evidence="1">
    <location>
        <begin position="591"/>
        <end position="601"/>
    </location>
</feature>
<dbReference type="AlphaFoldDB" id="A0A3N4HIB8"/>
<protein>
    <submittedName>
        <fullName evidence="2">Uncharacterized protein</fullName>
    </submittedName>
</protein>
<feature type="compositionally biased region" description="Basic and acidic residues" evidence="1">
    <location>
        <begin position="534"/>
        <end position="567"/>
    </location>
</feature>
<dbReference type="Proteomes" id="UP000275078">
    <property type="component" value="Unassembled WGS sequence"/>
</dbReference>
<gene>
    <name evidence="2" type="ORF">BJ508DRAFT_334775</name>
</gene>
<keyword evidence="3" id="KW-1185">Reference proteome</keyword>
<dbReference type="EMBL" id="ML119849">
    <property type="protein sequence ID" value="RPA72726.1"/>
    <property type="molecule type" value="Genomic_DNA"/>
</dbReference>
<evidence type="ECO:0000313" key="2">
    <source>
        <dbReference type="EMBL" id="RPA72726.1"/>
    </source>
</evidence>
<feature type="compositionally biased region" description="Basic and acidic residues" evidence="1">
    <location>
        <begin position="149"/>
        <end position="158"/>
    </location>
</feature>
<organism evidence="2 3">
    <name type="scientific">Ascobolus immersus RN42</name>
    <dbReference type="NCBI Taxonomy" id="1160509"/>
    <lineage>
        <taxon>Eukaryota</taxon>
        <taxon>Fungi</taxon>
        <taxon>Dikarya</taxon>
        <taxon>Ascomycota</taxon>
        <taxon>Pezizomycotina</taxon>
        <taxon>Pezizomycetes</taxon>
        <taxon>Pezizales</taxon>
        <taxon>Ascobolaceae</taxon>
        <taxon>Ascobolus</taxon>
    </lineage>
</organism>
<feature type="region of interest" description="Disordered" evidence="1">
    <location>
        <begin position="213"/>
        <end position="266"/>
    </location>
</feature>
<feature type="region of interest" description="Disordered" evidence="1">
    <location>
        <begin position="146"/>
        <end position="179"/>
    </location>
</feature>
<evidence type="ECO:0000313" key="3">
    <source>
        <dbReference type="Proteomes" id="UP000275078"/>
    </source>
</evidence>
<name>A0A3N4HIB8_ASCIM</name>
<feature type="region of interest" description="Disordered" evidence="1">
    <location>
        <begin position="475"/>
        <end position="606"/>
    </location>
</feature>
<evidence type="ECO:0000256" key="1">
    <source>
        <dbReference type="SAM" id="MobiDB-lite"/>
    </source>
</evidence>
<accession>A0A3N4HIB8</accession>